<organism evidence="2 3">
    <name type="scientific">Streptomyces reniochalinae</name>
    <dbReference type="NCBI Taxonomy" id="2250578"/>
    <lineage>
        <taxon>Bacteria</taxon>
        <taxon>Bacillati</taxon>
        <taxon>Actinomycetota</taxon>
        <taxon>Actinomycetes</taxon>
        <taxon>Kitasatosporales</taxon>
        <taxon>Streptomycetaceae</taxon>
        <taxon>Streptomyces</taxon>
    </lineage>
</organism>
<proteinExistence type="predicted"/>
<name>A0A367F1U0_9ACTN</name>
<sequence>MNDHDHQTETERQRMLRRAEELSRKRGQLHLPHSPGDLPDLTRSSTHLADLASLVQDLSQEVRVRSAGSQPDPGLAAVVGAWARAAGHLSEAVGHYGAAYRQFGFLHAHSRTTPEHAALLNGRHTAFALAQRHIADTRDGLSSAHASMMNGAALLEDAEASSVSHAARARSAQADHARDQASAEAETPAEAPAQQPSHAAGPVRGR</sequence>
<keyword evidence="3" id="KW-1185">Reference proteome</keyword>
<feature type="compositionally biased region" description="Low complexity" evidence="1">
    <location>
        <begin position="162"/>
        <end position="172"/>
    </location>
</feature>
<accession>A0A367F1U0</accession>
<gene>
    <name evidence="2" type="ORF">DQ392_04335</name>
</gene>
<dbReference type="OrthoDB" id="4241194at2"/>
<comment type="caution">
    <text evidence="2">The sequence shown here is derived from an EMBL/GenBank/DDBJ whole genome shotgun (WGS) entry which is preliminary data.</text>
</comment>
<dbReference type="EMBL" id="QOIM01000022">
    <property type="protein sequence ID" value="RCG23909.1"/>
    <property type="molecule type" value="Genomic_DNA"/>
</dbReference>
<protein>
    <submittedName>
        <fullName evidence="2">Uncharacterized protein</fullName>
    </submittedName>
</protein>
<feature type="region of interest" description="Disordered" evidence="1">
    <location>
        <begin position="1"/>
        <end position="42"/>
    </location>
</feature>
<dbReference type="RefSeq" id="WP_114014122.1">
    <property type="nucleotide sequence ID" value="NZ_QOIM01000022.1"/>
</dbReference>
<feature type="compositionally biased region" description="Basic and acidic residues" evidence="1">
    <location>
        <begin position="1"/>
        <end position="24"/>
    </location>
</feature>
<dbReference type="Proteomes" id="UP000253507">
    <property type="component" value="Unassembled WGS sequence"/>
</dbReference>
<evidence type="ECO:0000313" key="2">
    <source>
        <dbReference type="EMBL" id="RCG23909.1"/>
    </source>
</evidence>
<evidence type="ECO:0000256" key="1">
    <source>
        <dbReference type="SAM" id="MobiDB-lite"/>
    </source>
</evidence>
<dbReference type="AlphaFoldDB" id="A0A367F1U0"/>
<evidence type="ECO:0000313" key="3">
    <source>
        <dbReference type="Proteomes" id="UP000253507"/>
    </source>
</evidence>
<feature type="compositionally biased region" description="Low complexity" evidence="1">
    <location>
        <begin position="182"/>
        <end position="197"/>
    </location>
</feature>
<feature type="region of interest" description="Disordered" evidence="1">
    <location>
        <begin position="162"/>
        <end position="206"/>
    </location>
</feature>
<reference evidence="2 3" key="1">
    <citation type="submission" date="2018-06" db="EMBL/GenBank/DDBJ databases">
        <title>Streptomyces reniochalinae sp. nov. and Streptomyces diacarnus sp. nov. from marine sponges.</title>
        <authorList>
            <person name="Li L."/>
        </authorList>
    </citation>
    <scope>NUCLEOTIDE SEQUENCE [LARGE SCALE GENOMIC DNA]</scope>
    <source>
        <strain evidence="2 3">LHW50302</strain>
    </source>
</reference>